<accession>A0A1Y2S7K3</accession>
<dbReference type="Gene3D" id="1.10.10.2910">
    <property type="match status" value="1"/>
</dbReference>
<proteinExistence type="predicted"/>
<dbReference type="PANTHER" id="PTHR43236:SF2">
    <property type="entry name" value="BLL0069 PROTEIN"/>
    <property type="match status" value="1"/>
</dbReference>
<dbReference type="PANTHER" id="PTHR43236">
    <property type="entry name" value="ANTITOXIN HIGA1"/>
    <property type="match status" value="1"/>
</dbReference>
<dbReference type="Proteomes" id="UP000194350">
    <property type="component" value="Unassembled WGS sequence"/>
</dbReference>
<dbReference type="AlphaFoldDB" id="A0A1Y2S7K3"/>
<sequence length="381" mass="42916">MATIELQLSPTIIKWIASTQGVTTKHLAETLTPKKPHKLLAGEVSKSVAEKLAKLAGIPFGYLFLDKPPEIDEPQIPDFRKTINNISLSKNFFDTYHDIQYKTEWYREYLKESGLDKKPSFIGRYTINSSVFEVSNDITETLNFDVSKIIKKVTLSSYFGVVTKLIENAGILVFKNSLVGNNPHRKLDVTEFRGFSIVDDIAPVVFVNGADTFSAQVFTLFHEVAHIWIGKGGISDWDYENKVESFCNKVAAEILMPTRLFQELWSSEKKSGIDDIHAINNVAKTFRMSNYAAAIKAKNTELIDDNVFLEVKKTSLSGTKNTKKNNGGDPFNIIPYRNSPKITDTVLSYAMAQKIPLREAGNLLNVKADTVINLYRKRTFK</sequence>
<organism evidence="2 3">
    <name type="scientific">Xenorhabdus vietnamensis</name>
    <dbReference type="NCBI Taxonomy" id="351656"/>
    <lineage>
        <taxon>Bacteria</taxon>
        <taxon>Pseudomonadati</taxon>
        <taxon>Pseudomonadota</taxon>
        <taxon>Gammaproteobacteria</taxon>
        <taxon>Enterobacterales</taxon>
        <taxon>Morganellaceae</taxon>
        <taxon>Xenorhabdus</taxon>
    </lineage>
</organism>
<dbReference type="Pfam" id="PF06114">
    <property type="entry name" value="Peptidase_M78"/>
    <property type="match status" value="1"/>
</dbReference>
<dbReference type="OrthoDB" id="9796786at2"/>
<dbReference type="RefSeq" id="WP_086110801.1">
    <property type="nucleotide sequence ID" value="NZ_CAWNGD010000096.1"/>
</dbReference>
<comment type="caution">
    <text evidence="2">The sequence shown here is derived from an EMBL/GenBank/DDBJ whole genome shotgun (WGS) entry which is preliminary data.</text>
</comment>
<name>A0A1Y2S7K3_9GAMM</name>
<protein>
    <recommendedName>
        <fullName evidence="1">IrrE N-terminal-like domain-containing protein</fullName>
    </recommendedName>
</protein>
<evidence type="ECO:0000259" key="1">
    <source>
        <dbReference type="Pfam" id="PF06114"/>
    </source>
</evidence>
<evidence type="ECO:0000313" key="3">
    <source>
        <dbReference type="Proteomes" id="UP000194350"/>
    </source>
</evidence>
<feature type="domain" description="IrrE N-terminal-like" evidence="1">
    <location>
        <begin position="167"/>
        <end position="296"/>
    </location>
</feature>
<evidence type="ECO:0000313" key="2">
    <source>
        <dbReference type="EMBL" id="OTA14124.1"/>
    </source>
</evidence>
<keyword evidence="3" id="KW-1185">Reference proteome</keyword>
<dbReference type="InterPro" id="IPR052345">
    <property type="entry name" value="Rad_response_metalloprotease"/>
</dbReference>
<dbReference type="InterPro" id="IPR010359">
    <property type="entry name" value="IrrE_HExxH"/>
</dbReference>
<dbReference type="EMBL" id="MUBJ01000050">
    <property type="protein sequence ID" value="OTA14124.1"/>
    <property type="molecule type" value="Genomic_DNA"/>
</dbReference>
<reference evidence="2 3" key="1">
    <citation type="submission" date="2016-10" db="EMBL/GenBank/DDBJ databases">
        <title>Systematic genetic and metabolomic analysis of Xenorhabdus and Photorhabdus spp., highlights the requirements for a dual symbiotic and pathogenic life style.</title>
        <authorList>
            <person name="Tobias N.J."/>
            <person name="Wolff H."/>
            <person name="Djahanschiri B."/>
            <person name="Pidot S.J."/>
            <person name="Stinear T.P."/>
            <person name="Ebersberger I."/>
            <person name="Bode H.B."/>
        </authorList>
    </citation>
    <scope>NUCLEOTIDE SEQUENCE [LARGE SCALE GENOMIC DNA]</scope>
    <source>
        <strain evidence="2 3">DSM 22392</strain>
    </source>
</reference>
<gene>
    <name evidence="2" type="ORF">Xvie_03978</name>
</gene>